<evidence type="ECO:0000259" key="1">
    <source>
        <dbReference type="PROSITE" id="PS50943"/>
    </source>
</evidence>
<protein>
    <recommendedName>
        <fullName evidence="1">HTH cro/C1-type domain-containing protein</fullName>
    </recommendedName>
</protein>
<sequence>MGLKDKGWERSAGQKFSKEETLFIQTLTNERKRRRITQEDLAKKAGLDQAAVGRLEAMGGNPTLKTIVKILNAMDMQLKIVDKE</sequence>
<dbReference type="PROSITE" id="PS50943">
    <property type="entry name" value="HTH_CROC1"/>
    <property type="match status" value="1"/>
</dbReference>
<dbReference type="Proteomes" id="UP000185568">
    <property type="component" value="Unassembled WGS sequence"/>
</dbReference>
<gene>
    <name evidence="2" type="ORF">BTO30_00700</name>
</gene>
<dbReference type="OrthoDB" id="2971307at2"/>
<dbReference type="EMBL" id="MSDU01000003">
    <property type="protein sequence ID" value="OLN23975.1"/>
    <property type="molecule type" value="Genomic_DNA"/>
</dbReference>
<comment type="caution">
    <text evidence="2">The sequence shown here is derived from an EMBL/GenBank/DDBJ whole genome shotgun (WGS) entry which is preliminary data.</text>
</comment>
<dbReference type="SUPFAM" id="SSF47413">
    <property type="entry name" value="lambda repressor-like DNA-binding domains"/>
    <property type="match status" value="1"/>
</dbReference>
<proteinExistence type="predicted"/>
<dbReference type="InterPro" id="IPR010982">
    <property type="entry name" value="Lambda_DNA-bd_dom_sf"/>
</dbReference>
<feature type="domain" description="HTH cro/C1-type" evidence="1">
    <location>
        <begin position="27"/>
        <end position="81"/>
    </location>
</feature>
<dbReference type="AlphaFoldDB" id="A0A1Q8Q9M7"/>
<evidence type="ECO:0000313" key="3">
    <source>
        <dbReference type="Proteomes" id="UP000185568"/>
    </source>
</evidence>
<name>A0A1Q8Q9M7_9BACI</name>
<dbReference type="RefSeq" id="WP_075396792.1">
    <property type="nucleotide sequence ID" value="NZ_MSDU01000003.1"/>
</dbReference>
<organism evidence="2 3">
    <name type="scientific">Domibacillus antri</name>
    <dbReference type="NCBI Taxonomy" id="1714264"/>
    <lineage>
        <taxon>Bacteria</taxon>
        <taxon>Bacillati</taxon>
        <taxon>Bacillota</taxon>
        <taxon>Bacilli</taxon>
        <taxon>Bacillales</taxon>
        <taxon>Bacillaceae</taxon>
        <taxon>Domibacillus</taxon>
    </lineage>
</organism>
<dbReference type="SMART" id="SM00530">
    <property type="entry name" value="HTH_XRE"/>
    <property type="match status" value="1"/>
</dbReference>
<dbReference type="Pfam" id="PF01381">
    <property type="entry name" value="HTH_3"/>
    <property type="match status" value="1"/>
</dbReference>
<evidence type="ECO:0000313" key="2">
    <source>
        <dbReference type="EMBL" id="OLN23975.1"/>
    </source>
</evidence>
<keyword evidence="3" id="KW-1185">Reference proteome</keyword>
<reference evidence="2 3" key="1">
    <citation type="submission" date="2016-12" db="EMBL/GenBank/DDBJ databases">
        <title>Domibacillus antri genome sequencing.</title>
        <authorList>
            <person name="Verma A."/>
            <person name="Krishnamurthi S."/>
        </authorList>
    </citation>
    <scope>NUCLEOTIDE SEQUENCE [LARGE SCALE GENOMIC DNA]</scope>
    <source>
        <strain evidence="2 3">XD80</strain>
    </source>
</reference>
<dbReference type="Gene3D" id="1.10.260.40">
    <property type="entry name" value="lambda repressor-like DNA-binding domains"/>
    <property type="match status" value="1"/>
</dbReference>
<dbReference type="GO" id="GO:0003677">
    <property type="term" value="F:DNA binding"/>
    <property type="evidence" value="ECO:0007669"/>
    <property type="project" value="InterPro"/>
</dbReference>
<dbReference type="CDD" id="cd00093">
    <property type="entry name" value="HTH_XRE"/>
    <property type="match status" value="1"/>
</dbReference>
<dbReference type="STRING" id="1714264.BTO30_00700"/>
<dbReference type="InterPro" id="IPR001387">
    <property type="entry name" value="Cro/C1-type_HTH"/>
</dbReference>
<accession>A0A1Q8Q9M7</accession>